<dbReference type="FunFam" id="3.40.640.10:FF:000033">
    <property type="entry name" value="Aspartate aminotransferase"/>
    <property type="match status" value="1"/>
</dbReference>
<evidence type="ECO:0000313" key="8">
    <source>
        <dbReference type="EMBL" id="HJA89259.1"/>
    </source>
</evidence>
<dbReference type="InterPro" id="IPR015421">
    <property type="entry name" value="PyrdxlP-dep_Trfase_major"/>
</dbReference>
<dbReference type="InterPro" id="IPR015422">
    <property type="entry name" value="PyrdxlP-dep_Trfase_small"/>
</dbReference>
<dbReference type="InterPro" id="IPR015424">
    <property type="entry name" value="PyrdxlP-dep_Trfase"/>
</dbReference>
<evidence type="ECO:0000256" key="5">
    <source>
        <dbReference type="ARBA" id="ARBA00022898"/>
    </source>
</evidence>
<comment type="similarity">
    <text evidence="2 6">Belongs to the class-I pyridoxal-phosphate-dependent aminotransferase family.</text>
</comment>
<keyword evidence="3 6" id="KW-0032">Aminotransferase</keyword>
<dbReference type="GO" id="GO:0030170">
    <property type="term" value="F:pyridoxal phosphate binding"/>
    <property type="evidence" value="ECO:0007669"/>
    <property type="project" value="InterPro"/>
</dbReference>
<evidence type="ECO:0000256" key="1">
    <source>
        <dbReference type="ARBA" id="ARBA00001933"/>
    </source>
</evidence>
<evidence type="ECO:0000313" key="9">
    <source>
        <dbReference type="Proteomes" id="UP000886856"/>
    </source>
</evidence>
<dbReference type="CDD" id="cd00609">
    <property type="entry name" value="AAT_like"/>
    <property type="match status" value="1"/>
</dbReference>
<dbReference type="InterPro" id="IPR004838">
    <property type="entry name" value="NHTrfase_class1_PyrdxlP-BS"/>
</dbReference>
<evidence type="ECO:0000256" key="4">
    <source>
        <dbReference type="ARBA" id="ARBA00022679"/>
    </source>
</evidence>
<organism evidence="8 9">
    <name type="scientific">Candidatus Jeotgalibaca merdavium</name>
    <dbReference type="NCBI Taxonomy" id="2838627"/>
    <lineage>
        <taxon>Bacteria</taxon>
        <taxon>Bacillati</taxon>
        <taxon>Bacillota</taxon>
        <taxon>Bacilli</taxon>
        <taxon>Lactobacillales</taxon>
        <taxon>Carnobacteriaceae</taxon>
        <taxon>Jeotgalibaca</taxon>
    </lineage>
</organism>
<dbReference type="AlphaFoldDB" id="A0A9D2HZX6"/>
<protein>
    <recommendedName>
        <fullName evidence="6">Aminotransferase</fullName>
        <ecNumber evidence="6">2.6.1.-</ecNumber>
    </recommendedName>
</protein>
<dbReference type="SUPFAM" id="SSF53383">
    <property type="entry name" value="PLP-dependent transferases"/>
    <property type="match status" value="1"/>
</dbReference>
<evidence type="ECO:0000259" key="7">
    <source>
        <dbReference type="Pfam" id="PF00155"/>
    </source>
</evidence>
<accession>A0A9D2HZX6</accession>
<dbReference type="PANTHER" id="PTHR46383">
    <property type="entry name" value="ASPARTATE AMINOTRANSFERASE"/>
    <property type="match status" value="1"/>
</dbReference>
<gene>
    <name evidence="8" type="ORF">H9948_00525</name>
</gene>
<feature type="domain" description="Aminotransferase class I/classII large" evidence="7">
    <location>
        <begin position="31"/>
        <end position="386"/>
    </location>
</feature>
<name>A0A9D2HZX6_9LACT</name>
<reference evidence="8" key="2">
    <citation type="submission" date="2021-04" db="EMBL/GenBank/DDBJ databases">
        <authorList>
            <person name="Gilroy R."/>
        </authorList>
    </citation>
    <scope>NUCLEOTIDE SEQUENCE</scope>
    <source>
        <strain evidence="8">CHK171-505</strain>
    </source>
</reference>
<dbReference type="Gene3D" id="3.40.640.10">
    <property type="entry name" value="Type I PLP-dependent aspartate aminotransferase-like (Major domain)"/>
    <property type="match status" value="1"/>
</dbReference>
<comment type="cofactor">
    <cofactor evidence="1 6">
        <name>pyridoxal 5'-phosphate</name>
        <dbReference type="ChEBI" id="CHEBI:597326"/>
    </cofactor>
</comment>
<dbReference type="InterPro" id="IPR004839">
    <property type="entry name" value="Aminotransferase_I/II_large"/>
</dbReference>
<dbReference type="EC" id="2.6.1.-" evidence="6"/>
<dbReference type="GO" id="GO:0006520">
    <property type="term" value="P:amino acid metabolic process"/>
    <property type="evidence" value="ECO:0007669"/>
    <property type="project" value="InterPro"/>
</dbReference>
<dbReference type="InterPro" id="IPR050596">
    <property type="entry name" value="AspAT/PAT-like"/>
</dbReference>
<dbReference type="PANTHER" id="PTHR46383:SF1">
    <property type="entry name" value="ASPARTATE AMINOTRANSFERASE"/>
    <property type="match status" value="1"/>
</dbReference>
<evidence type="ECO:0000256" key="2">
    <source>
        <dbReference type="ARBA" id="ARBA00007441"/>
    </source>
</evidence>
<keyword evidence="4 6" id="KW-0808">Transferase</keyword>
<dbReference type="PROSITE" id="PS00105">
    <property type="entry name" value="AA_TRANSFER_CLASS_1"/>
    <property type="match status" value="1"/>
</dbReference>
<evidence type="ECO:0000256" key="6">
    <source>
        <dbReference type="RuleBase" id="RU000481"/>
    </source>
</evidence>
<dbReference type="Proteomes" id="UP000886856">
    <property type="component" value="Unassembled WGS sequence"/>
</dbReference>
<dbReference type="Gene3D" id="3.90.1150.10">
    <property type="entry name" value="Aspartate Aminotransferase, domain 1"/>
    <property type="match status" value="1"/>
</dbReference>
<dbReference type="PRINTS" id="PR00753">
    <property type="entry name" value="ACCSYNTHASE"/>
</dbReference>
<evidence type="ECO:0000256" key="3">
    <source>
        <dbReference type="ARBA" id="ARBA00022576"/>
    </source>
</evidence>
<proteinExistence type="inferred from homology"/>
<sequence>MFHISKRMSVIEESPTLATAAKVKEMKEKGKDIISLTVGEPDLNPPQEVKDAAIAAILDNRANHYTPTAGILPLRQAIVDYHHRYDGLDYQASQVIVTEGAKNALYTLFQVILDEGDEVLIPSPYWVSYTEQVKLAEGVPIIVTAKADNGFKVSVQELEEKRSARTKAIILNSPNNPTGTVYSKEELKEIGNWAVKHDMIIVADEIYYRLCYNGNEAVSIASLSDEIKKQTFLINGVSKSYAMTGWRIGYAIGDQAIINKMVELSSHSTSNPAGPSQYGALAAISSSQDFVEEMRTIFEGRLNYVYPLIEKLPGFKVTKPQGAFYVFADCSEAAKMTGYQSVSDFALGLIEEAGVAVVAGEGFGAPNFIRISYTLEESVLLEAVNRMKQFIEMKKTINEVKGK</sequence>
<dbReference type="EMBL" id="DWYW01000010">
    <property type="protein sequence ID" value="HJA89259.1"/>
    <property type="molecule type" value="Genomic_DNA"/>
</dbReference>
<dbReference type="Pfam" id="PF00155">
    <property type="entry name" value="Aminotran_1_2"/>
    <property type="match status" value="1"/>
</dbReference>
<comment type="caution">
    <text evidence="8">The sequence shown here is derived from an EMBL/GenBank/DDBJ whole genome shotgun (WGS) entry which is preliminary data.</text>
</comment>
<keyword evidence="5" id="KW-0663">Pyridoxal phosphate</keyword>
<dbReference type="GO" id="GO:0008483">
    <property type="term" value="F:transaminase activity"/>
    <property type="evidence" value="ECO:0007669"/>
    <property type="project" value="UniProtKB-KW"/>
</dbReference>
<reference evidence="8" key="1">
    <citation type="journal article" date="2021" name="PeerJ">
        <title>Extensive microbial diversity within the chicken gut microbiome revealed by metagenomics and culture.</title>
        <authorList>
            <person name="Gilroy R."/>
            <person name="Ravi A."/>
            <person name="Getino M."/>
            <person name="Pursley I."/>
            <person name="Horton D.L."/>
            <person name="Alikhan N.F."/>
            <person name="Baker D."/>
            <person name="Gharbi K."/>
            <person name="Hall N."/>
            <person name="Watson M."/>
            <person name="Adriaenssens E.M."/>
            <person name="Foster-Nyarko E."/>
            <person name="Jarju S."/>
            <person name="Secka A."/>
            <person name="Antonio M."/>
            <person name="Oren A."/>
            <person name="Chaudhuri R.R."/>
            <person name="La Ragione R."/>
            <person name="Hildebrand F."/>
            <person name="Pallen M.J."/>
        </authorList>
    </citation>
    <scope>NUCLEOTIDE SEQUENCE</scope>
    <source>
        <strain evidence="8">CHK171-505</strain>
    </source>
</reference>